<evidence type="ECO:0000313" key="3">
    <source>
        <dbReference type="Proteomes" id="UP000799766"/>
    </source>
</evidence>
<organism evidence="2 3">
    <name type="scientific">Lineolata rhizophorae</name>
    <dbReference type="NCBI Taxonomy" id="578093"/>
    <lineage>
        <taxon>Eukaryota</taxon>
        <taxon>Fungi</taxon>
        <taxon>Dikarya</taxon>
        <taxon>Ascomycota</taxon>
        <taxon>Pezizomycotina</taxon>
        <taxon>Dothideomycetes</taxon>
        <taxon>Dothideomycetes incertae sedis</taxon>
        <taxon>Lineolatales</taxon>
        <taxon>Lineolataceae</taxon>
        <taxon>Lineolata</taxon>
    </lineage>
</organism>
<protein>
    <submittedName>
        <fullName evidence="2">Uncharacterized protein</fullName>
    </submittedName>
</protein>
<feature type="region of interest" description="Disordered" evidence="1">
    <location>
        <begin position="119"/>
        <end position="141"/>
    </location>
</feature>
<gene>
    <name evidence="2" type="ORF">BDY21DRAFT_364379</name>
</gene>
<proteinExistence type="predicted"/>
<sequence length="384" mass="42804">MFRCTNSRHLPWPSSGAASSASLSGRAAAAHDHALPAVRKRNLPLPPLLDDSVIAKRKKWRGPKPTQDKSQLTPFQKRLAANPYARALADSSIRLCHYTNTRLPTFFLLDIRAGKHPSTGQSWAIPTVQPPSGKAQLGERRSVHSRMLSRRALVAIPTARTRRNTVLVSKRGLVDSLVWRDGLEDVAAKMFRESAAKRLRPLFDRAGRGLIVPLEEAGGAEAEGSDGASGVSALLFTRSFTSPALREAISQYKMLEVQLQRIVGYLEKVVDKKTLQALYPGQDVRELTNEVIPHNTYDFQSHRVPQMQPRLRFPRLRYPTGLLDDRRVGLFSLADMFGEEETRELLRGTDFENTSCMAIKATEHTLKAQLALMRLQGFLAEPLA</sequence>
<evidence type="ECO:0000256" key="1">
    <source>
        <dbReference type="SAM" id="MobiDB-lite"/>
    </source>
</evidence>
<dbReference type="AlphaFoldDB" id="A0A6A6NYL4"/>
<name>A0A6A6NYL4_9PEZI</name>
<reference evidence="2" key="1">
    <citation type="journal article" date="2020" name="Stud. Mycol.">
        <title>101 Dothideomycetes genomes: a test case for predicting lifestyles and emergence of pathogens.</title>
        <authorList>
            <person name="Haridas S."/>
            <person name="Albert R."/>
            <person name="Binder M."/>
            <person name="Bloem J."/>
            <person name="Labutti K."/>
            <person name="Salamov A."/>
            <person name="Andreopoulos B."/>
            <person name="Baker S."/>
            <person name="Barry K."/>
            <person name="Bills G."/>
            <person name="Bluhm B."/>
            <person name="Cannon C."/>
            <person name="Castanera R."/>
            <person name="Culley D."/>
            <person name="Daum C."/>
            <person name="Ezra D."/>
            <person name="Gonzalez J."/>
            <person name="Henrissat B."/>
            <person name="Kuo A."/>
            <person name="Liang C."/>
            <person name="Lipzen A."/>
            <person name="Lutzoni F."/>
            <person name="Magnuson J."/>
            <person name="Mondo S."/>
            <person name="Nolan M."/>
            <person name="Ohm R."/>
            <person name="Pangilinan J."/>
            <person name="Park H.-J."/>
            <person name="Ramirez L."/>
            <person name="Alfaro M."/>
            <person name="Sun H."/>
            <person name="Tritt A."/>
            <person name="Yoshinaga Y."/>
            <person name="Zwiers L.-H."/>
            <person name="Turgeon B."/>
            <person name="Goodwin S."/>
            <person name="Spatafora J."/>
            <person name="Crous P."/>
            <person name="Grigoriev I."/>
        </authorList>
    </citation>
    <scope>NUCLEOTIDE SEQUENCE</scope>
    <source>
        <strain evidence="2">ATCC 16933</strain>
    </source>
</reference>
<keyword evidence="3" id="KW-1185">Reference proteome</keyword>
<dbReference type="OrthoDB" id="3363286at2759"/>
<dbReference type="EMBL" id="MU001682">
    <property type="protein sequence ID" value="KAF2456821.1"/>
    <property type="molecule type" value="Genomic_DNA"/>
</dbReference>
<accession>A0A6A6NYL4</accession>
<feature type="region of interest" description="Disordered" evidence="1">
    <location>
        <begin position="54"/>
        <end position="75"/>
    </location>
</feature>
<evidence type="ECO:0000313" key="2">
    <source>
        <dbReference type="EMBL" id="KAF2456821.1"/>
    </source>
</evidence>
<dbReference type="Proteomes" id="UP000799766">
    <property type="component" value="Unassembled WGS sequence"/>
</dbReference>